<sequence>MHGKDDLGALGHIRRTTGDLDRKLGFSRFVHFYLPRRGASPEDLPILGAQLQPARAPACPHAMLVVPTGPLSDEASTICNWNIAVSRPGVAGVCQGGNWTRGTHAPRILEVWRALRDTNPDAETARGFWGEPEVPIVAGPQIAGNLKLLARAPRKMPELLLPSPARVFAGAKIVAFSRADLASLQLLGSPPDGAALELGSFSGYDLDADPLGPRRALLDDYLAGRREVAPAIDFDAIRHRA</sequence>
<proteinExistence type="predicted"/>
<comment type="caution">
    <text evidence="1">The sequence shown here is derived from an EMBL/GenBank/DDBJ whole genome shotgun (WGS) entry which is preliminary data.</text>
</comment>
<reference evidence="1" key="1">
    <citation type="submission" date="2022-11" db="EMBL/GenBank/DDBJ databases">
        <title>Minimal conservation of predation-associated metabolite biosynthetic gene clusters underscores biosynthetic potential of Myxococcota including descriptions for ten novel species: Archangium lansinium sp. nov., Myxococcus landrumus sp. nov., Nannocystis bai.</title>
        <authorList>
            <person name="Ahearne A."/>
            <person name="Stevens C."/>
            <person name="Phillips K."/>
        </authorList>
    </citation>
    <scope>NUCLEOTIDE SEQUENCE</scope>
    <source>
        <strain evidence="1">Na p29</strain>
    </source>
</reference>
<evidence type="ECO:0000313" key="1">
    <source>
        <dbReference type="EMBL" id="MCY1007168.1"/>
    </source>
</evidence>
<dbReference type="AlphaFoldDB" id="A0A9X3IYS1"/>
<name>A0A9X3IYS1_9BACT</name>
<protein>
    <submittedName>
        <fullName evidence="1">Uncharacterized protein</fullName>
    </submittedName>
</protein>
<evidence type="ECO:0000313" key="2">
    <source>
        <dbReference type="Proteomes" id="UP001150924"/>
    </source>
</evidence>
<dbReference type="EMBL" id="JAPNKE010000002">
    <property type="protein sequence ID" value="MCY1007168.1"/>
    <property type="molecule type" value="Genomic_DNA"/>
</dbReference>
<organism evidence="1 2">
    <name type="scientific">Nannocystis pusilla</name>
    <dbReference type="NCBI Taxonomy" id="889268"/>
    <lineage>
        <taxon>Bacteria</taxon>
        <taxon>Pseudomonadati</taxon>
        <taxon>Myxococcota</taxon>
        <taxon>Polyangia</taxon>
        <taxon>Nannocystales</taxon>
        <taxon>Nannocystaceae</taxon>
        <taxon>Nannocystis</taxon>
    </lineage>
</organism>
<gene>
    <name evidence="1" type="ORF">OV079_16720</name>
</gene>
<keyword evidence="2" id="KW-1185">Reference proteome</keyword>
<accession>A0A9X3IYS1</accession>
<dbReference type="Proteomes" id="UP001150924">
    <property type="component" value="Unassembled WGS sequence"/>
</dbReference>
<dbReference type="RefSeq" id="WP_267769755.1">
    <property type="nucleotide sequence ID" value="NZ_JAPNKE010000002.1"/>
</dbReference>